<keyword evidence="1" id="KW-1133">Transmembrane helix</keyword>
<gene>
    <name evidence="2" type="ORF">AMON00008_LOCUS5255</name>
</gene>
<dbReference type="EMBL" id="HBNR01007997">
    <property type="protein sequence ID" value="CAE4565636.1"/>
    <property type="molecule type" value="Transcribed_RNA"/>
</dbReference>
<evidence type="ECO:0000256" key="1">
    <source>
        <dbReference type="SAM" id="Phobius"/>
    </source>
</evidence>
<accession>A0A7S4PXU0</accession>
<protein>
    <submittedName>
        <fullName evidence="2">Uncharacterized protein</fullName>
    </submittedName>
</protein>
<dbReference type="AlphaFoldDB" id="A0A7S4PXU0"/>
<feature type="transmembrane region" description="Helical" evidence="1">
    <location>
        <begin position="237"/>
        <end position="261"/>
    </location>
</feature>
<feature type="transmembrane region" description="Helical" evidence="1">
    <location>
        <begin position="172"/>
        <end position="190"/>
    </location>
</feature>
<reference evidence="2" key="1">
    <citation type="submission" date="2021-01" db="EMBL/GenBank/DDBJ databases">
        <authorList>
            <person name="Corre E."/>
            <person name="Pelletier E."/>
            <person name="Niang G."/>
            <person name="Scheremetjew M."/>
            <person name="Finn R."/>
            <person name="Kale V."/>
            <person name="Holt S."/>
            <person name="Cochrane G."/>
            <person name="Meng A."/>
            <person name="Brown T."/>
            <person name="Cohen L."/>
        </authorList>
    </citation>
    <scope>NUCLEOTIDE SEQUENCE</scope>
    <source>
        <strain evidence="2">CCMP3105</strain>
    </source>
</reference>
<feature type="transmembrane region" description="Helical" evidence="1">
    <location>
        <begin position="379"/>
        <end position="401"/>
    </location>
</feature>
<feature type="transmembrane region" description="Helical" evidence="1">
    <location>
        <begin position="318"/>
        <end position="337"/>
    </location>
</feature>
<feature type="transmembrane region" description="Helical" evidence="1">
    <location>
        <begin position="349"/>
        <end position="367"/>
    </location>
</feature>
<evidence type="ECO:0000313" key="2">
    <source>
        <dbReference type="EMBL" id="CAE4565636.1"/>
    </source>
</evidence>
<proteinExistence type="predicted"/>
<name>A0A7S4PXU0_9DINO</name>
<organism evidence="2">
    <name type="scientific">Alexandrium monilatum</name>
    <dbReference type="NCBI Taxonomy" id="311494"/>
    <lineage>
        <taxon>Eukaryota</taxon>
        <taxon>Sar</taxon>
        <taxon>Alveolata</taxon>
        <taxon>Dinophyceae</taxon>
        <taxon>Gonyaulacales</taxon>
        <taxon>Pyrocystaceae</taxon>
        <taxon>Alexandrium</taxon>
    </lineage>
</organism>
<feature type="transmembrane region" description="Helical" evidence="1">
    <location>
        <begin position="197"/>
        <end position="217"/>
    </location>
</feature>
<feature type="transmembrane region" description="Helical" evidence="1">
    <location>
        <begin position="84"/>
        <end position="102"/>
    </location>
</feature>
<keyword evidence="1" id="KW-0812">Transmembrane</keyword>
<keyword evidence="1" id="KW-0472">Membrane</keyword>
<sequence length="518" mass="58272">MSWHPLSVVLFPPLGLLQPKRRSEETKHEVGHRSKEHSARCVALTFALLAHTLFRFAADPGLTKVHRDAWVPLLTLNLPNWAEPWTYIFWYVILTAIVIASFPDRPISERETAWQRFDKMLVPEVVALFFFCGADAMLTILADVESCAQGKPTLVRASGVWVHAVLDCVPRLWLLLNFTILISATISGCISPPAGTLRGAVFDFLWPLMVMQLTAMVMQRSVERTSLVQTMLKDDVMLATCCGLSVLFFTHSLAMSMAIVFRTHEQAHEVPTVHQLLTHVITAESNRGAVSMWCFGAAWYCFNHFIDPGMMENLHEELMITVMNVVALAVAGYNLMWGKHGHAHPSLEANLVIFVGSVASLCWWGELHGPHNIEESTPMRTVVISIAAVTHMVMTFFFADVFSQKIDPPAHHCLLLTFWAGTMLFVGAKLEHHSAVEHQQHHKGGGMLEWELLSHLGEFGLCEFGLVSTVAWITHLAANSRRWWLTDHRRLLHPLLEHRSELPEPLLRQGSQGPHKIV</sequence>